<accession>A0A370DF08</accession>
<dbReference type="InterPro" id="IPR024706">
    <property type="entry name" value="Peroxiredoxin_AhpC-typ"/>
</dbReference>
<comment type="caution">
    <text evidence="15">The sequence shown here is derived from an EMBL/GenBank/DDBJ whole genome shotgun (WGS) entry which is preliminary data.</text>
</comment>
<sequence>MLQAGQKAPPFQLPDADMYMVDSSDYLDKKNLVLYFYPKDDTTGCTIEAVELSDLMEDFEKLDTLVFGISRDNCASHASFRDKHGLTVRLLADPEGEACEAFGVWQEKEAHGQKRMGIVRSTFIIDKSGVVREALYDVKPKGHAGQVLQLVESL</sequence>
<evidence type="ECO:0000256" key="8">
    <source>
        <dbReference type="ARBA" id="ARBA00023284"/>
    </source>
</evidence>
<dbReference type="PIRSF" id="PIRSF000239">
    <property type="entry name" value="AHPC"/>
    <property type="match status" value="1"/>
</dbReference>
<evidence type="ECO:0000313" key="15">
    <source>
        <dbReference type="EMBL" id="RDH83461.1"/>
    </source>
</evidence>
<gene>
    <name evidence="15" type="ORF">DIZ78_14385</name>
</gene>
<dbReference type="Pfam" id="PF00578">
    <property type="entry name" value="AhpC-TSA"/>
    <property type="match status" value="1"/>
</dbReference>
<dbReference type="Gene3D" id="3.40.30.10">
    <property type="entry name" value="Glutaredoxin"/>
    <property type="match status" value="1"/>
</dbReference>
<dbReference type="InterPro" id="IPR000866">
    <property type="entry name" value="AhpC/TSA"/>
</dbReference>
<evidence type="ECO:0000313" key="16">
    <source>
        <dbReference type="Proteomes" id="UP000254771"/>
    </source>
</evidence>
<evidence type="ECO:0000256" key="6">
    <source>
        <dbReference type="ARBA" id="ARBA00023002"/>
    </source>
</evidence>
<evidence type="ECO:0000256" key="11">
    <source>
        <dbReference type="ARBA" id="ARBA00042639"/>
    </source>
</evidence>
<evidence type="ECO:0000256" key="5">
    <source>
        <dbReference type="ARBA" id="ARBA00022862"/>
    </source>
</evidence>
<dbReference type="GO" id="GO:0005737">
    <property type="term" value="C:cytoplasm"/>
    <property type="evidence" value="ECO:0007669"/>
    <property type="project" value="TreeGrafter"/>
</dbReference>
<evidence type="ECO:0000256" key="13">
    <source>
        <dbReference type="PIRSR" id="PIRSR000239-1"/>
    </source>
</evidence>
<comment type="similarity">
    <text evidence="10">Belongs to the peroxiredoxin family. BCP/PrxQ subfamily.</text>
</comment>
<dbReference type="PROSITE" id="PS51352">
    <property type="entry name" value="THIOREDOXIN_2"/>
    <property type="match status" value="1"/>
</dbReference>
<dbReference type="PANTHER" id="PTHR42801:SF4">
    <property type="entry name" value="AHPC_TSA FAMILY PROTEIN"/>
    <property type="match status" value="1"/>
</dbReference>
<dbReference type="SUPFAM" id="SSF52833">
    <property type="entry name" value="Thioredoxin-like"/>
    <property type="match status" value="1"/>
</dbReference>
<keyword evidence="5" id="KW-0049">Antioxidant</keyword>
<dbReference type="GO" id="GO:0034599">
    <property type="term" value="P:cellular response to oxidative stress"/>
    <property type="evidence" value="ECO:0007669"/>
    <property type="project" value="TreeGrafter"/>
</dbReference>
<feature type="domain" description="Thioredoxin" evidence="14">
    <location>
        <begin position="2"/>
        <end position="154"/>
    </location>
</feature>
<protein>
    <recommendedName>
        <fullName evidence="3">thioredoxin-dependent peroxiredoxin</fullName>
        <ecNumber evidence="3">1.11.1.24</ecNumber>
    </recommendedName>
    <alternativeName>
        <fullName evidence="9">Thioredoxin peroxidase</fullName>
    </alternativeName>
    <alternativeName>
        <fullName evidence="11">Thioredoxin-dependent peroxiredoxin Bcp</fullName>
    </alternativeName>
</protein>
<name>A0A370DF08_9GAMM</name>
<comment type="function">
    <text evidence="1">Thiol-specific peroxidase that catalyzes the reduction of hydrogen peroxide and organic hydroperoxides to water and alcohols, respectively. Plays a role in cell protection against oxidative stress by detoxifying peroxides and as sensor of hydrogen peroxide-mediated signaling events.</text>
</comment>
<keyword evidence="6" id="KW-0560">Oxidoreductase</keyword>
<reference evidence="15 16" key="1">
    <citation type="journal article" date="2018" name="ISME J.">
        <title>Endosymbiont genomes yield clues of tubeworm success.</title>
        <authorList>
            <person name="Li Y."/>
            <person name="Liles M.R."/>
            <person name="Halanych K.M."/>
        </authorList>
    </citation>
    <scope>NUCLEOTIDE SEQUENCE [LARGE SCALE GENOMIC DNA]</scope>
    <source>
        <strain evidence="15">A1462</strain>
    </source>
</reference>
<feature type="active site" description="Cysteine sulfenic acid (-SOH) intermediate; for peroxidase activity" evidence="13">
    <location>
        <position position="45"/>
    </location>
</feature>
<proteinExistence type="inferred from homology"/>
<dbReference type="EMBL" id="QFXE01000019">
    <property type="protein sequence ID" value="RDH83461.1"/>
    <property type="molecule type" value="Genomic_DNA"/>
</dbReference>
<evidence type="ECO:0000256" key="12">
    <source>
        <dbReference type="ARBA" id="ARBA00049091"/>
    </source>
</evidence>
<dbReference type="PANTHER" id="PTHR42801">
    <property type="entry name" value="THIOREDOXIN-DEPENDENT PEROXIDE REDUCTASE"/>
    <property type="match status" value="1"/>
</dbReference>
<dbReference type="Proteomes" id="UP000254771">
    <property type="component" value="Unassembled WGS sequence"/>
</dbReference>
<evidence type="ECO:0000256" key="4">
    <source>
        <dbReference type="ARBA" id="ARBA00022559"/>
    </source>
</evidence>
<dbReference type="GO" id="GO:0008379">
    <property type="term" value="F:thioredoxin peroxidase activity"/>
    <property type="evidence" value="ECO:0007669"/>
    <property type="project" value="TreeGrafter"/>
</dbReference>
<keyword evidence="8" id="KW-0676">Redox-active center</keyword>
<keyword evidence="16" id="KW-1185">Reference proteome</keyword>
<evidence type="ECO:0000256" key="3">
    <source>
        <dbReference type="ARBA" id="ARBA00013017"/>
    </source>
</evidence>
<dbReference type="InterPro" id="IPR013766">
    <property type="entry name" value="Thioredoxin_domain"/>
</dbReference>
<dbReference type="EC" id="1.11.1.24" evidence="3"/>
<evidence type="ECO:0000256" key="2">
    <source>
        <dbReference type="ARBA" id="ARBA00011245"/>
    </source>
</evidence>
<evidence type="ECO:0000256" key="9">
    <source>
        <dbReference type="ARBA" id="ARBA00032824"/>
    </source>
</evidence>
<organism evidence="15 16">
    <name type="scientific">endosymbiont of Escarpia spicata</name>
    <dbReference type="NCBI Taxonomy" id="2200908"/>
    <lineage>
        <taxon>Bacteria</taxon>
        <taxon>Pseudomonadati</taxon>
        <taxon>Pseudomonadota</taxon>
        <taxon>Gammaproteobacteria</taxon>
        <taxon>sulfur-oxidizing symbionts</taxon>
    </lineage>
</organism>
<evidence type="ECO:0000256" key="1">
    <source>
        <dbReference type="ARBA" id="ARBA00003330"/>
    </source>
</evidence>
<dbReference type="InterPro" id="IPR036249">
    <property type="entry name" value="Thioredoxin-like_sf"/>
</dbReference>
<dbReference type="CDD" id="cd03017">
    <property type="entry name" value="PRX_BCP"/>
    <property type="match status" value="1"/>
</dbReference>
<evidence type="ECO:0000256" key="10">
    <source>
        <dbReference type="ARBA" id="ARBA00038489"/>
    </source>
</evidence>
<dbReference type="GO" id="GO:0045454">
    <property type="term" value="P:cell redox homeostasis"/>
    <property type="evidence" value="ECO:0007669"/>
    <property type="project" value="TreeGrafter"/>
</dbReference>
<dbReference type="InterPro" id="IPR050924">
    <property type="entry name" value="Peroxiredoxin_BCP/PrxQ"/>
</dbReference>
<evidence type="ECO:0000259" key="14">
    <source>
        <dbReference type="PROSITE" id="PS51352"/>
    </source>
</evidence>
<dbReference type="AlphaFoldDB" id="A0A370DF08"/>
<comment type="catalytic activity">
    <reaction evidence="12">
        <text>a hydroperoxide + [thioredoxin]-dithiol = an alcohol + [thioredoxin]-disulfide + H2O</text>
        <dbReference type="Rhea" id="RHEA:62620"/>
        <dbReference type="Rhea" id="RHEA-COMP:10698"/>
        <dbReference type="Rhea" id="RHEA-COMP:10700"/>
        <dbReference type="ChEBI" id="CHEBI:15377"/>
        <dbReference type="ChEBI" id="CHEBI:29950"/>
        <dbReference type="ChEBI" id="CHEBI:30879"/>
        <dbReference type="ChEBI" id="CHEBI:35924"/>
        <dbReference type="ChEBI" id="CHEBI:50058"/>
        <dbReference type="EC" id="1.11.1.24"/>
    </reaction>
</comment>
<keyword evidence="7" id="KW-1015">Disulfide bond</keyword>
<keyword evidence="4" id="KW-0575">Peroxidase</keyword>
<dbReference type="FunFam" id="3.40.30.10:FF:000007">
    <property type="entry name" value="Thioredoxin-dependent thiol peroxidase"/>
    <property type="match status" value="1"/>
</dbReference>
<comment type="subunit">
    <text evidence="2">Monomer.</text>
</comment>
<evidence type="ECO:0000256" key="7">
    <source>
        <dbReference type="ARBA" id="ARBA00023157"/>
    </source>
</evidence>